<protein>
    <submittedName>
        <fullName evidence="1">Uncharacterized protein</fullName>
    </submittedName>
</protein>
<sequence>MSAIHLASMMMLNDEREDRIANYGPFLWKYHIYYYVWLKISNINNHQSPTTSQRIENLRGWYYQNRSMKSC</sequence>
<accession>A0A8R1XZN7</accession>
<dbReference type="AlphaFoldDB" id="A0A8R1XZN7"/>
<dbReference type="EMBL" id="CMVM020000119">
    <property type="status" value="NOT_ANNOTATED_CDS"/>
    <property type="molecule type" value="Genomic_DNA"/>
</dbReference>
<reference evidence="2" key="1">
    <citation type="submission" date="2013-10" db="EMBL/GenBank/DDBJ databases">
        <title>Genome sequencing of Onchocerca volvulus.</title>
        <authorList>
            <person name="Cotton J."/>
            <person name="Tsai J."/>
            <person name="Stanley E."/>
            <person name="Tracey A."/>
            <person name="Holroyd N."/>
            <person name="Lustigman S."/>
            <person name="Berriman M."/>
        </authorList>
    </citation>
    <scope>NUCLEOTIDE SEQUENCE</scope>
</reference>
<organism evidence="1 2">
    <name type="scientific">Onchocerca volvulus</name>
    <dbReference type="NCBI Taxonomy" id="6282"/>
    <lineage>
        <taxon>Eukaryota</taxon>
        <taxon>Metazoa</taxon>
        <taxon>Ecdysozoa</taxon>
        <taxon>Nematoda</taxon>
        <taxon>Chromadorea</taxon>
        <taxon>Rhabditida</taxon>
        <taxon>Spirurina</taxon>
        <taxon>Spiruromorpha</taxon>
        <taxon>Filarioidea</taxon>
        <taxon>Onchocercidae</taxon>
        <taxon>Onchocerca</taxon>
    </lineage>
</organism>
<dbReference type="EnsemblMetazoa" id="OVOC3584.1">
    <property type="protein sequence ID" value="OVOC3584.1"/>
    <property type="gene ID" value="WBGene00240393"/>
</dbReference>
<proteinExistence type="predicted"/>
<reference evidence="1" key="2">
    <citation type="submission" date="2022-06" db="UniProtKB">
        <authorList>
            <consortium name="EnsemblMetazoa"/>
        </authorList>
    </citation>
    <scope>IDENTIFICATION</scope>
</reference>
<evidence type="ECO:0000313" key="2">
    <source>
        <dbReference type="Proteomes" id="UP000024404"/>
    </source>
</evidence>
<name>A0A8R1XZN7_ONCVO</name>
<evidence type="ECO:0000313" key="1">
    <source>
        <dbReference type="EnsemblMetazoa" id="OVOC3584.1"/>
    </source>
</evidence>
<keyword evidence="2" id="KW-1185">Reference proteome</keyword>
<dbReference type="Proteomes" id="UP000024404">
    <property type="component" value="Unassembled WGS sequence"/>
</dbReference>